<dbReference type="AlphaFoldDB" id="A0AAN9VK44"/>
<keyword evidence="5" id="KW-1133">Transmembrane helix</keyword>
<comment type="caution">
    <text evidence="7">The sequence shown here is derived from an EMBL/GenBank/DDBJ whole genome shotgun (WGS) entry which is preliminary data.</text>
</comment>
<keyword evidence="5" id="KW-0472">Membrane</keyword>
<dbReference type="Proteomes" id="UP001378592">
    <property type="component" value="Unassembled WGS sequence"/>
</dbReference>
<evidence type="ECO:0000256" key="2">
    <source>
        <dbReference type="ARBA" id="ARBA00022729"/>
    </source>
</evidence>
<dbReference type="PRINTS" id="PR00019">
    <property type="entry name" value="LEURICHRPT"/>
</dbReference>
<dbReference type="GO" id="GO:0005615">
    <property type="term" value="C:extracellular space"/>
    <property type="evidence" value="ECO:0007669"/>
    <property type="project" value="TreeGrafter"/>
</dbReference>
<dbReference type="InterPro" id="IPR003591">
    <property type="entry name" value="Leu-rich_rpt_typical-subtyp"/>
</dbReference>
<evidence type="ECO:0000256" key="1">
    <source>
        <dbReference type="ARBA" id="ARBA00022614"/>
    </source>
</evidence>
<evidence type="ECO:0000313" key="7">
    <source>
        <dbReference type="EMBL" id="KAK7792798.1"/>
    </source>
</evidence>
<dbReference type="InterPro" id="IPR032675">
    <property type="entry name" value="LRR_dom_sf"/>
</dbReference>
<feature type="region of interest" description="Disordered" evidence="4">
    <location>
        <begin position="1"/>
        <end position="26"/>
    </location>
</feature>
<dbReference type="SMART" id="SM00082">
    <property type="entry name" value="LRRCT"/>
    <property type="match status" value="1"/>
</dbReference>
<dbReference type="Pfam" id="PF13855">
    <property type="entry name" value="LRR_8"/>
    <property type="match status" value="2"/>
</dbReference>
<dbReference type="EMBL" id="JAZDUA010000425">
    <property type="protein sequence ID" value="KAK7792798.1"/>
    <property type="molecule type" value="Genomic_DNA"/>
</dbReference>
<feature type="region of interest" description="Disordered" evidence="4">
    <location>
        <begin position="608"/>
        <end position="631"/>
    </location>
</feature>
<dbReference type="SMART" id="SM00369">
    <property type="entry name" value="LRR_TYP"/>
    <property type="match status" value="9"/>
</dbReference>
<reference evidence="7 8" key="1">
    <citation type="submission" date="2024-03" db="EMBL/GenBank/DDBJ databases">
        <title>The genome assembly and annotation of the cricket Gryllus longicercus Weissman &amp; Gray.</title>
        <authorList>
            <person name="Szrajer S."/>
            <person name="Gray D."/>
            <person name="Ylla G."/>
        </authorList>
    </citation>
    <scope>NUCLEOTIDE SEQUENCE [LARGE SCALE GENOMIC DNA]</scope>
    <source>
        <strain evidence="7">DAG 2021-001</strain>
        <tissue evidence="7">Whole body minus gut</tissue>
    </source>
</reference>
<sequence length="640" mass="68864">MEDERGRAAARAWAPGRPPPPRPRPRPLALARVEGVALLWLAVAAACLPLPAARAICPSKCACDDEVLRATCESAGLEVVPIQLNPEVRSISLRGNRIVSLHMSFTFYMNLRWLDVSRNRVASLGARVFEFQEKLVHLNISGNEVSTLSKDAFRGLRSLRVLDLSENLLEALPAAALVDTPDLAELYLASNRLLSVADRAFERLGQLRVLRLDDNQLLEVPSGALRRLPALKLLGLSDNLLEALEEEALPALRDLRALHLRGNVIMRVHRAAFDGLPALQTLDLSDNNLTSVPTAALAKLARLADLDLSGNALPALEPVAFQSLFELRRLRLSRLPRLRRVDARALADNVRLESVQLDDTGLDSLPARLFHDRRALVHISVRGNGFTSLDSSQFPLDQLRSLALGDNPLHCNCSLLWLWLLTRRQLEVEARNASAEAAATAAAGGAGGGGSGGAGAGDAGGAATPHLDVDAIRCAEPEPLRYKLVAEAPEAAVRCDASWLSVIIVAVVVLALFAGTCGLLLLVGSGRWCRRPGEDEAEASAALPAAAAAHGHLQNGAVLMLVTSKENADPMEGVVLRAKDHHPPPVTFLHHPHHRFPPDAWDPPCKETPADAHAPAAANVDPPPYHLNGAAPRKPHIVYV</sequence>
<feature type="compositionally biased region" description="Low complexity" evidence="4">
    <location>
        <begin position="611"/>
        <end position="620"/>
    </location>
</feature>
<gene>
    <name evidence="7" type="ORF">R5R35_002040</name>
</gene>
<accession>A0AAN9VK44</accession>
<feature type="domain" description="LRRCT" evidence="6">
    <location>
        <begin position="407"/>
        <end position="496"/>
    </location>
</feature>
<name>A0AAN9VK44_9ORTH</name>
<dbReference type="InterPro" id="IPR000483">
    <property type="entry name" value="Cys-rich_flank_reg_C"/>
</dbReference>
<dbReference type="Gene3D" id="3.80.10.10">
    <property type="entry name" value="Ribonuclease Inhibitor"/>
    <property type="match status" value="2"/>
</dbReference>
<dbReference type="SUPFAM" id="SSF52058">
    <property type="entry name" value="L domain-like"/>
    <property type="match status" value="1"/>
</dbReference>
<proteinExistence type="predicted"/>
<dbReference type="PROSITE" id="PS51450">
    <property type="entry name" value="LRR"/>
    <property type="match status" value="1"/>
</dbReference>
<evidence type="ECO:0000256" key="5">
    <source>
        <dbReference type="SAM" id="Phobius"/>
    </source>
</evidence>
<keyword evidence="8" id="KW-1185">Reference proteome</keyword>
<evidence type="ECO:0000259" key="6">
    <source>
        <dbReference type="SMART" id="SM00082"/>
    </source>
</evidence>
<evidence type="ECO:0000313" key="8">
    <source>
        <dbReference type="Proteomes" id="UP001378592"/>
    </source>
</evidence>
<keyword evidence="5" id="KW-0812">Transmembrane</keyword>
<dbReference type="GO" id="GO:0031012">
    <property type="term" value="C:extracellular matrix"/>
    <property type="evidence" value="ECO:0007669"/>
    <property type="project" value="TreeGrafter"/>
</dbReference>
<evidence type="ECO:0000256" key="4">
    <source>
        <dbReference type="SAM" id="MobiDB-lite"/>
    </source>
</evidence>
<dbReference type="InterPro" id="IPR001611">
    <property type="entry name" value="Leu-rich_rpt"/>
</dbReference>
<keyword evidence="1" id="KW-0433">Leucine-rich repeat</keyword>
<dbReference type="PANTHER" id="PTHR24373">
    <property type="entry name" value="SLIT RELATED LEUCINE-RICH REPEAT NEURONAL PROTEIN"/>
    <property type="match status" value="1"/>
</dbReference>
<keyword evidence="3" id="KW-0677">Repeat</keyword>
<evidence type="ECO:0000256" key="3">
    <source>
        <dbReference type="ARBA" id="ARBA00022737"/>
    </source>
</evidence>
<organism evidence="7 8">
    <name type="scientific">Gryllus longicercus</name>
    <dbReference type="NCBI Taxonomy" id="2509291"/>
    <lineage>
        <taxon>Eukaryota</taxon>
        <taxon>Metazoa</taxon>
        <taxon>Ecdysozoa</taxon>
        <taxon>Arthropoda</taxon>
        <taxon>Hexapoda</taxon>
        <taxon>Insecta</taxon>
        <taxon>Pterygota</taxon>
        <taxon>Neoptera</taxon>
        <taxon>Polyneoptera</taxon>
        <taxon>Orthoptera</taxon>
        <taxon>Ensifera</taxon>
        <taxon>Gryllidea</taxon>
        <taxon>Grylloidea</taxon>
        <taxon>Gryllidae</taxon>
        <taxon>Gryllinae</taxon>
        <taxon>Gryllus</taxon>
    </lineage>
</organism>
<dbReference type="PANTHER" id="PTHR24373:SF370">
    <property type="entry name" value="FISH-LIPS, ISOFORM E"/>
    <property type="match status" value="1"/>
</dbReference>
<keyword evidence="2" id="KW-0732">Signal</keyword>
<dbReference type="FunFam" id="3.80.10.10:FF:001164">
    <property type="entry name" value="GH01279p"/>
    <property type="match status" value="1"/>
</dbReference>
<protein>
    <recommendedName>
        <fullName evidence="6">LRRCT domain-containing protein</fullName>
    </recommendedName>
</protein>
<feature type="transmembrane region" description="Helical" evidence="5">
    <location>
        <begin position="499"/>
        <end position="523"/>
    </location>
</feature>
<dbReference type="InterPro" id="IPR050328">
    <property type="entry name" value="Dev_Immune_Receptor"/>
</dbReference>